<dbReference type="Pfam" id="PF13416">
    <property type="entry name" value="SBP_bac_8"/>
    <property type="match status" value="1"/>
</dbReference>
<dbReference type="RefSeq" id="WP_037336489.1">
    <property type="nucleotide sequence ID" value="NZ_APNK01000009.1"/>
</dbReference>
<dbReference type="AlphaFoldDB" id="A0A084IM39"/>
<comment type="function">
    <text evidence="5">Required for the activity of the bacterial periplasmic transport system of putrescine.</text>
</comment>
<evidence type="ECO:0000256" key="6">
    <source>
        <dbReference type="PIRSR" id="PIRSR019574-1"/>
    </source>
</evidence>
<keyword evidence="4 5" id="KW-0574">Periplasm</keyword>
<accession>A0A084IM39</accession>
<dbReference type="GO" id="GO:0019808">
    <property type="term" value="F:polyamine binding"/>
    <property type="evidence" value="ECO:0007669"/>
    <property type="project" value="InterPro"/>
</dbReference>
<dbReference type="Gene3D" id="3.40.190.10">
    <property type="entry name" value="Periplasmic binding protein-like II"/>
    <property type="match status" value="2"/>
</dbReference>
<dbReference type="STRING" id="1304275.C41B8_08155"/>
<comment type="caution">
    <text evidence="8">The sequence shown here is derived from an EMBL/GenBank/DDBJ whole genome shotgun (WGS) entry which is preliminary data.</text>
</comment>
<evidence type="ECO:0000256" key="3">
    <source>
        <dbReference type="ARBA" id="ARBA00022729"/>
    </source>
</evidence>
<dbReference type="PANTHER" id="PTHR30222">
    <property type="entry name" value="SPERMIDINE/PUTRESCINE-BINDING PERIPLASMIC PROTEIN"/>
    <property type="match status" value="1"/>
</dbReference>
<evidence type="ECO:0000313" key="9">
    <source>
        <dbReference type="Proteomes" id="UP000028302"/>
    </source>
</evidence>
<dbReference type="Proteomes" id="UP000028302">
    <property type="component" value="Unassembled WGS sequence"/>
</dbReference>
<organism evidence="8 9">
    <name type="scientific">Salinisphaera hydrothermalis (strain C41B8)</name>
    <dbReference type="NCBI Taxonomy" id="1304275"/>
    <lineage>
        <taxon>Bacteria</taxon>
        <taxon>Pseudomonadati</taxon>
        <taxon>Pseudomonadota</taxon>
        <taxon>Gammaproteobacteria</taxon>
        <taxon>Salinisphaerales</taxon>
        <taxon>Salinisphaeraceae</taxon>
        <taxon>Salinisphaera</taxon>
    </lineage>
</organism>
<name>A0A084IM39_SALHC</name>
<sequence>MKRILQSVVLAAGLVVAAGAAAAPAKKLYLYNWSQYMSPKILKAFEQQYHVKIVRNFYHSNPELFAKLRAGGDAQYDVIFPSNYYVPRLIATGLIQPLDKTLIPNYDNLMPRFKKPPYDPEGKYVAAYQWGDTGIVYNTKKLGEQPHSWSILFDRKNNPDYPFAMMTDAQVMLGAACAYQGHGYACHGRDHWKQAAQLVLKTKQRPNFNGFRDGVPVLKQLARGTVDAALTYNGDYVSEKHSNPQGLKDTTFVVPKEGAELWVDNMAIPAHAPHPKLANEFINFVLDAKRGAELSNFNYYASPNQASKPYLNPALAKPPVMPTPAEMKVLKFTPPLSGDDLQFVQQLWTEIRSR</sequence>
<keyword evidence="2 5" id="KW-0813">Transport</keyword>
<evidence type="ECO:0000256" key="1">
    <source>
        <dbReference type="ARBA" id="ARBA00004418"/>
    </source>
</evidence>
<evidence type="ECO:0000256" key="2">
    <source>
        <dbReference type="ARBA" id="ARBA00022448"/>
    </source>
</evidence>
<dbReference type="PRINTS" id="PR00909">
    <property type="entry name" value="SPERMDNBNDNG"/>
</dbReference>
<evidence type="ECO:0000256" key="5">
    <source>
        <dbReference type="PIRNR" id="PIRNR019574"/>
    </source>
</evidence>
<dbReference type="PATRIC" id="fig|1304275.5.peg.1663"/>
<dbReference type="PANTHER" id="PTHR30222:SF17">
    <property type="entry name" value="SPERMIDINE_PUTRESCINE-BINDING PERIPLASMIC PROTEIN"/>
    <property type="match status" value="1"/>
</dbReference>
<feature type="signal peptide" evidence="7">
    <location>
        <begin position="1"/>
        <end position="22"/>
    </location>
</feature>
<dbReference type="eggNOG" id="COG0687">
    <property type="taxonomic scope" value="Bacteria"/>
</dbReference>
<dbReference type="OrthoDB" id="9769319at2"/>
<dbReference type="GO" id="GO:0042597">
    <property type="term" value="C:periplasmic space"/>
    <property type="evidence" value="ECO:0007669"/>
    <property type="project" value="UniProtKB-SubCell"/>
</dbReference>
<proteinExistence type="inferred from homology"/>
<reference evidence="8 9" key="1">
    <citation type="submission" date="2013-03" db="EMBL/GenBank/DDBJ databases">
        <title>Salinisphaera hydrothermalis C41B8 Genome Sequencing.</title>
        <authorList>
            <person name="Li C."/>
            <person name="Lai Q."/>
            <person name="Shao Z."/>
        </authorList>
    </citation>
    <scope>NUCLEOTIDE SEQUENCE [LARGE SCALE GENOMIC DNA]</scope>
    <source>
        <strain evidence="8 9">C41B8</strain>
    </source>
</reference>
<dbReference type="GO" id="GO:0015846">
    <property type="term" value="P:polyamine transport"/>
    <property type="evidence" value="ECO:0007669"/>
    <property type="project" value="InterPro"/>
</dbReference>
<gene>
    <name evidence="8" type="ORF">C41B8_08155</name>
</gene>
<protein>
    <recommendedName>
        <fullName evidence="5">Putrescine-binding periplasmic protein</fullName>
    </recommendedName>
</protein>
<dbReference type="CDD" id="cd13590">
    <property type="entry name" value="PBP2_PotD_PotF_like"/>
    <property type="match status" value="1"/>
</dbReference>
<keyword evidence="9" id="KW-1185">Reference proteome</keyword>
<comment type="similarity">
    <text evidence="5">Belongs to the bacterial solute-binding protein PotD/PotF family.</text>
</comment>
<dbReference type="InterPro" id="IPR001188">
    <property type="entry name" value="Sperm_putr-bd"/>
</dbReference>
<feature type="chain" id="PRO_5001776521" description="Putrescine-binding periplasmic protein" evidence="7">
    <location>
        <begin position="23"/>
        <end position="354"/>
    </location>
</feature>
<dbReference type="PIRSF" id="PIRSF019574">
    <property type="entry name" value="Periplasmic_polyamine_BP"/>
    <property type="match status" value="1"/>
</dbReference>
<comment type="subcellular location">
    <subcellularLocation>
        <location evidence="1 5">Periplasm</location>
    </subcellularLocation>
</comment>
<feature type="binding site" evidence="6">
    <location>
        <position position="84"/>
    </location>
    <ligand>
        <name>spermidine</name>
        <dbReference type="ChEBI" id="CHEBI:57834"/>
    </ligand>
</feature>
<dbReference type="InterPro" id="IPR006059">
    <property type="entry name" value="SBP"/>
</dbReference>
<evidence type="ECO:0000256" key="4">
    <source>
        <dbReference type="ARBA" id="ARBA00022764"/>
    </source>
</evidence>
<dbReference type="SUPFAM" id="SSF53850">
    <property type="entry name" value="Periplasmic binding protein-like II"/>
    <property type="match status" value="1"/>
</dbReference>
<dbReference type="EMBL" id="APNK01000009">
    <property type="protein sequence ID" value="KEZ77773.1"/>
    <property type="molecule type" value="Genomic_DNA"/>
</dbReference>
<evidence type="ECO:0000256" key="7">
    <source>
        <dbReference type="SAM" id="SignalP"/>
    </source>
</evidence>
<evidence type="ECO:0000313" key="8">
    <source>
        <dbReference type="EMBL" id="KEZ77773.1"/>
    </source>
</evidence>
<keyword evidence="3 7" id="KW-0732">Signal</keyword>